<gene>
    <name evidence="4" type="ORF">R5R35_006248</name>
</gene>
<proteinExistence type="inferred from homology"/>
<comment type="caution">
    <text evidence="4">The sequence shown here is derived from an EMBL/GenBank/DDBJ whole genome shotgun (WGS) entry which is preliminary data.</text>
</comment>
<comment type="cofactor">
    <cofactor evidence="2">
        <name>FAD</name>
        <dbReference type="ChEBI" id="CHEBI:57692"/>
    </cofactor>
</comment>
<comment type="similarity">
    <text evidence="1">Belongs to the GMC oxidoreductase family.</text>
</comment>
<dbReference type="Pfam" id="PF00732">
    <property type="entry name" value="GMC_oxred_N"/>
    <property type="match status" value="1"/>
</dbReference>
<dbReference type="Proteomes" id="UP001378592">
    <property type="component" value="Unassembled WGS sequence"/>
</dbReference>
<organism evidence="4 5">
    <name type="scientific">Gryllus longicercus</name>
    <dbReference type="NCBI Taxonomy" id="2509291"/>
    <lineage>
        <taxon>Eukaryota</taxon>
        <taxon>Metazoa</taxon>
        <taxon>Ecdysozoa</taxon>
        <taxon>Arthropoda</taxon>
        <taxon>Hexapoda</taxon>
        <taxon>Insecta</taxon>
        <taxon>Pterygota</taxon>
        <taxon>Neoptera</taxon>
        <taxon>Polyneoptera</taxon>
        <taxon>Orthoptera</taxon>
        <taxon>Ensifera</taxon>
        <taxon>Gryllidea</taxon>
        <taxon>Grylloidea</taxon>
        <taxon>Gryllidae</taxon>
        <taxon>Gryllinae</taxon>
        <taxon>Gryllus</taxon>
    </lineage>
</organism>
<sequence>MAPQTCACTFQDTPFLANTCGATFTLFMALVESVLRGRCDVADPCHRLGRNDLHLDGKEFDFVVVGAGVAGPVVASRLSENPNWSVLLLEAGPEEPTATEVPAFATSAKSTPLDWNYTTVAQQNACLNKGGVCNWPRGKMVSGTGSMHGMMYTRGHPSIYDGWAELGNVGWGFEDVLPYFIKAENNGNPFEVDQGYHGFAGPLSVQHFPYHPKLAEAVVAAGEELGYRRGDLNGKNQTGINIAQMMQKNGLRDSTPRAYLRPLVGRTNIKLATESQVTRVLIDAGHSRARGVQFVDRNGDTKVVYARKEVILSAGAVGSPQLLLLSGVGPSEDLEALGIEVMQDLPVGRNLRNHVGVSVGFYIDDSSTESLTVETFNQFLNSRSGPMSSTGLTQTTAFLLSKYATDGVPDLQVFFDGYNSKCSRTGLTAECTSGAISGLNGVVCGRRYINARPTNIRPLSVGVLRLNSSNPFDHPVIDPRYLTAQRDVDVLVEGIKYMINFTQTRALRPYNFTLNPVPVAGCQALDFPSDEYWACVVRRATGPENHQVGSCRMGPAGDAHAVVDPQLRVHGLSGLRVIDASVFPWTPNSNPVAAIIMAAEKGADMIKAAWTPSGHYPHSHSHSHSHKRLRR</sequence>
<dbReference type="SUPFAM" id="SSF54373">
    <property type="entry name" value="FAD-linked reductases, C-terminal domain"/>
    <property type="match status" value="1"/>
</dbReference>
<dbReference type="PANTHER" id="PTHR11552:SF217">
    <property type="entry name" value="GLUCOSE DEHYDROGENASE [FAD, QUINONE]"/>
    <property type="match status" value="1"/>
</dbReference>
<dbReference type="InterPro" id="IPR036188">
    <property type="entry name" value="FAD/NAD-bd_sf"/>
</dbReference>
<evidence type="ECO:0000313" key="4">
    <source>
        <dbReference type="EMBL" id="KAK7874203.1"/>
    </source>
</evidence>
<reference evidence="4 5" key="1">
    <citation type="submission" date="2024-03" db="EMBL/GenBank/DDBJ databases">
        <title>The genome assembly and annotation of the cricket Gryllus longicercus Weissman &amp; Gray.</title>
        <authorList>
            <person name="Szrajer S."/>
            <person name="Gray D."/>
            <person name="Ylla G."/>
        </authorList>
    </citation>
    <scope>NUCLEOTIDE SEQUENCE [LARGE SCALE GENOMIC DNA]</scope>
    <source>
        <strain evidence="4">DAG 2021-001</strain>
        <tissue evidence="4">Whole body minus gut</tissue>
    </source>
</reference>
<dbReference type="Gene3D" id="3.50.50.60">
    <property type="entry name" value="FAD/NAD(P)-binding domain"/>
    <property type="match status" value="1"/>
</dbReference>
<dbReference type="PIRSF" id="PIRSF000137">
    <property type="entry name" value="Alcohol_oxidase"/>
    <property type="match status" value="1"/>
</dbReference>
<accession>A0AAN9WVQ1</accession>
<keyword evidence="5" id="KW-1185">Reference proteome</keyword>
<dbReference type="GO" id="GO:0016614">
    <property type="term" value="F:oxidoreductase activity, acting on CH-OH group of donors"/>
    <property type="evidence" value="ECO:0007669"/>
    <property type="project" value="InterPro"/>
</dbReference>
<evidence type="ECO:0000256" key="2">
    <source>
        <dbReference type="PIRSR" id="PIRSR000137-2"/>
    </source>
</evidence>
<evidence type="ECO:0000256" key="1">
    <source>
        <dbReference type="ARBA" id="ARBA00010790"/>
    </source>
</evidence>
<dbReference type="PROSITE" id="PS00624">
    <property type="entry name" value="GMC_OXRED_2"/>
    <property type="match status" value="1"/>
</dbReference>
<feature type="binding site" evidence="2">
    <location>
        <position position="277"/>
    </location>
    <ligand>
        <name>FAD</name>
        <dbReference type="ChEBI" id="CHEBI:57692"/>
    </ligand>
</feature>
<name>A0AAN9WVQ1_9ORTH</name>
<keyword evidence="2" id="KW-0274">FAD</keyword>
<feature type="binding site" evidence="2">
    <location>
        <position position="144"/>
    </location>
    <ligand>
        <name>FAD</name>
        <dbReference type="ChEBI" id="CHEBI:57692"/>
    </ligand>
</feature>
<dbReference type="InterPro" id="IPR000172">
    <property type="entry name" value="GMC_OxRdtase_N"/>
</dbReference>
<dbReference type="Gene3D" id="3.30.560.10">
    <property type="entry name" value="Glucose Oxidase, domain 3"/>
    <property type="match status" value="1"/>
</dbReference>
<dbReference type="InterPro" id="IPR007867">
    <property type="entry name" value="GMC_OxRtase_C"/>
</dbReference>
<protein>
    <recommendedName>
        <fullName evidence="3">Glucose-methanol-choline oxidoreductase N-terminal domain-containing protein</fullName>
    </recommendedName>
</protein>
<dbReference type="AlphaFoldDB" id="A0AAN9WVQ1"/>
<feature type="domain" description="Glucose-methanol-choline oxidoreductase N-terminal" evidence="3">
    <location>
        <begin position="315"/>
        <end position="329"/>
    </location>
</feature>
<evidence type="ECO:0000259" key="3">
    <source>
        <dbReference type="PROSITE" id="PS00624"/>
    </source>
</evidence>
<dbReference type="Pfam" id="PF05199">
    <property type="entry name" value="GMC_oxred_C"/>
    <property type="match status" value="1"/>
</dbReference>
<dbReference type="PANTHER" id="PTHR11552">
    <property type="entry name" value="GLUCOSE-METHANOL-CHOLINE GMC OXIDOREDUCTASE"/>
    <property type="match status" value="1"/>
</dbReference>
<dbReference type="GO" id="GO:0050660">
    <property type="term" value="F:flavin adenine dinucleotide binding"/>
    <property type="evidence" value="ECO:0007669"/>
    <property type="project" value="InterPro"/>
</dbReference>
<dbReference type="InterPro" id="IPR012132">
    <property type="entry name" value="GMC_OxRdtase"/>
</dbReference>
<evidence type="ECO:0000313" key="5">
    <source>
        <dbReference type="Proteomes" id="UP001378592"/>
    </source>
</evidence>
<dbReference type="SUPFAM" id="SSF51905">
    <property type="entry name" value="FAD/NAD(P)-binding domain"/>
    <property type="match status" value="1"/>
</dbReference>
<keyword evidence="2" id="KW-0285">Flavoprotein</keyword>
<dbReference type="EMBL" id="JAZDUA010000004">
    <property type="protein sequence ID" value="KAK7874203.1"/>
    <property type="molecule type" value="Genomic_DNA"/>
</dbReference>